<evidence type="ECO:0000256" key="1">
    <source>
        <dbReference type="ARBA" id="ARBA00022729"/>
    </source>
</evidence>
<sequence length="245" mass="25885">IGTVKLAGLTVSQAQAKLQAAYSNYVNNANVSVQLVTPHSLRYYLLGDFSSPGIKYPGRELTLLEALSLGGSLNVANADLYQAYVALGARKEPVDLRALLLDGNLSQNIVLPPGATIVIPPASEEKAFVFGAVGKPGAIGFQGGSLSLLQAMSEAGMTLSNYTDAELSQIRIIRSHGASADFIVVNARKIMDGRAMPFALEPGDIVFVPPTGIATWNDVLNKLLPSLNTISGVLNPFVSIKYLSK</sequence>
<reference evidence="3 4" key="1">
    <citation type="submission" date="2017-03" db="EMBL/GenBank/DDBJ databases">
        <title>Lifting the veil on microbial sulfur biogeochemistry in mining wastewaters.</title>
        <authorList>
            <person name="Kantor R.S."/>
            <person name="Colenbrander Nelson T."/>
            <person name="Marshall S."/>
            <person name="Bennett D."/>
            <person name="Apte S."/>
            <person name="Camacho D."/>
            <person name="Thomas B.C."/>
            <person name="Warren L.A."/>
            <person name="Banfield J.F."/>
        </authorList>
    </citation>
    <scope>NUCLEOTIDE SEQUENCE [LARGE SCALE GENOMIC DNA]</scope>
    <source>
        <strain evidence="3">21-59-9</strain>
    </source>
</reference>
<evidence type="ECO:0000313" key="3">
    <source>
        <dbReference type="EMBL" id="OYV74530.1"/>
    </source>
</evidence>
<proteinExistence type="predicted"/>
<evidence type="ECO:0000313" key="4">
    <source>
        <dbReference type="Proteomes" id="UP000216779"/>
    </source>
</evidence>
<dbReference type="PANTHER" id="PTHR33619:SF3">
    <property type="entry name" value="POLYSACCHARIDE EXPORT PROTEIN GFCE-RELATED"/>
    <property type="match status" value="1"/>
</dbReference>
<dbReference type="GO" id="GO:0015159">
    <property type="term" value="F:polysaccharide transmembrane transporter activity"/>
    <property type="evidence" value="ECO:0007669"/>
    <property type="project" value="InterPro"/>
</dbReference>
<gene>
    <name evidence="3" type="ORF">B7Z70_11780</name>
</gene>
<dbReference type="Proteomes" id="UP000216779">
    <property type="component" value="Unassembled WGS sequence"/>
</dbReference>
<protein>
    <submittedName>
        <fullName evidence="3">Polysaccharide biosynthesis protein</fullName>
    </submittedName>
</protein>
<keyword evidence="1" id="KW-0732">Signal</keyword>
<comment type="caution">
    <text evidence="3">The sequence shown here is derived from an EMBL/GenBank/DDBJ whole genome shotgun (WGS) entry which is preliminary data.</text>
</comment>
<dbReference type="Pfam" id="PF02563">
    <property type="entry name" value="Poly_export"/>
    <property type="match status" value="1"/>
</dbReference>
<dbReference type="Gene3D" id="3.30.1950.10">
    <property type="entry name" value="wza like domain"/>
    <property type="match status" value="1"/>
</dbReference>
<dbReference type="AlphaFoldDB" id="A0A257SQ19"/>
<name>A0A257SQ19_9PROT</name>
<evidence type="ECO:0000259" key="2">
    <source>
        <dbReference type="Pfam" id="PF02563"/>
    </source>
</evidence>
<feature type="domain" description="Polysaccharide export protein N-terminal" evidence="2">
    <location>
        <begin position="1"/>
        <end position="35"/>
    </location>
</feature>
<accession>A0A257SQ19</accession>
<dbReference type="InterPro" id="IPR049712">
    <property type="entry name" value="Poly_export"/>
</dbReference>
<dbReference type="InterPro" id="IPR003715">
    <property type="entry name" value="Poly_export_N"/>
</dbReference>
<organism evidence="3 4">
    <name type="scientific">Acidithiobacillus ferrivorans</name>
    <dbReference type="NCBI Taxonomy" id="160808"/>
    <lineage>
        <taxon>Bacteria</taxon>
        <taxon>Pseudomonadati</taxon>
        <taxon>Pseudomonadota</taxon>
        <taxon>Acidithiobacillia</taxon>
        <taxon>Acidithiobacillales</taxon>
        <taxon>Acidithiobacillaceae</taxon>
        <taxon>Acidithiobacillus</taxon>
    </lineage>
</organism>
<dbReference type="EMBL" id="NCBC01000549">
    <property type="protein sequence ID" value="OYV74530.1"/>
    <property type="molecule type" value="Genomic_DNA"/>
</dbReference>
<dbReference type="Gene3D" id="3.10.560.10">
    <property type="entry name" value="Outer membrane lipoprotein wza domain like"/>
    <property type="match status" value="2"/>
</dbReference>
<feature type="non-terminal residue" evidence="3">
    <location>
        <position position="1"/>
    </location>
</feature>
<dbReference type="PANTHER" id="PTHR33619">
    <property type="entry name" value="POLYSACCHARIDE EXPORT PROTEIN GFCE-RELATED"/>
    <property type="match status" value="1"/>
</dbReference>